<dbReference type="EMBL" id="CP025066">
    <property type="protein sequence ID" value="AUX10440.1"/>
    <property type="molecule type" value="Genomic_DNA"/>
</dbReference>
<feature type="region of interest" description="Disordered" evidence="1">
    <location>
        <begin position="269"/>
        <end position="290"/>
    </location>
</feature>
<evidence type="ECO:0000313" key="2">
    <source>
        <dbReference type="EMBL" id="AUX10440.1"/>
    </source>
</evidence>
<dbReference type="Gene3D" id="3.30.1780.10">
    <property type="entry name" value="ornithine cyclodeaminase, domain 1"/>
    <property type="match status" value="1"/>
</dbReference>
<dbReference type="PANTHER" id="PTHR13812">
    <property type="entry name" value="KETIMINE REDUCTASE MU-CRYSTALLIN"/>
    <property type="match status" value="1"/>
</dbReference>
<keyword evidence="2" id="KW-0560">Oxidoreductase</keyword>
<protein>
    <submittedName>
        <fullName evidence="2">Alanine dehydrogenase</fullName>
        <ecNumber evidence="2">1.4.1.1</ecNumber>
    </submittedName>
</protein>
<dbReference type="Proteomes" id="UP000263012">
    <property type="component" value="Chromosome"/>
</dbReference>
<feature type="compositionally biased region" description="Basic and acidic residues" evidence="1">
    <location>
        <begin position="31"/>
        <end position="41"/>
    </location>
</feature>
<feature type="region of interest" description="Disordered" evidence="1">
    <location>
        <begin position="31"/>
        <end position="54"/>
    </location>
</feature>
<dbReference type="AlphaFoldDB" id="A0A343TMW8"/>
<dbReference type="Gene3D" id="3.40.50.720">
    <property type="entry name" value="NAD(P)-binding Rossmann-like Domain"/>
    <property type="match status" value="1"/>
</dbReference>
<dbReference type="KEGG" id="hdf:AArcSl_2825"/>
<dbReference type="InterPro" id="IPR036291">
    <property type="entry name" value="NAD(P)-bd_dom_sf"/>
</dbReference>
<dbReference type="RefSeq" id="WP_119820710.1">
    <property type="nucleotide sequence ID" value="NZ_CP025066.1"/>
</dbReference>
<dbReference type="InterPro" id="IPR023401">
    <property type="entry name" value="ODC_N"/>
</dbReference>
<dbReference type="EC" id="1.4.1.1" evidence="2"/>
<dbReference type="PANTHER" id="PTHR13812:SF19">
    <property type="entry name" value="KETIMINE REDUCTASE MU-CRYSTALLIN"/>
    <property type="match status" value="1"/>
</dbReference>
<proteinExistence type="predicted"/>
<evidence type="ECO:0000256" key="1">
    <source>
        <dbReference type="SAM" id="MobiDB-lite"/>
    </source>
</evidence>
<organism evidence="2 3">
    <name type="scientific">Halalkaliarchaeum desulfuricum</name>
    <dbReference type="NCBI Taxonomy" id="2055893"/>
    <lineage>
        <taxon>Archaea</taxon>
        <taxon>Methanobacteriati</taxon>
        <taxon>Methanobacteriota</taxon>
        <taxon>Stenosarchaea group</taxon>
        <taxon>Halobacteria</taxon>
        <taxon>Halobacteriales</taxon>
        <taxon>Haloferacaceae</taxon>
        <taxon>Halalkaliarchaeum</taxon>
    </lineage>
</organism>
<keyword evidence="3" id="KW-1185">Reference proteome</keyword>
<dbReference type="OrthoDB" id="214116at2157"/>
<dbReference type="GO" id="GO:0005737">
    <property type="term" value="C:cytoplasm"/>
    <property type="evidence" value="ECO:0007669"/>
    <property type="project" value="TreeGrafter"/>
</dbReference>
<dbReference type="InterPro" id="IPR003462">
    <property type="entry name" value="ODC_Mu_crystall"/>
</dbReference>
<name>A0A343TMW8_9EURY</name>
<reference evidence="3" key="1">
    <citation type="submission" date="2017-11" db="EMBL/GenBank/DDBJ databases">
        <title>Phenotypic and genomic properties of facultatively anaerobic sulfur-reducing natronoarchaea from hypersaline soda lakes.</title>
        <authorList>
            <person name="Sorokin D.Y."/>
            <person name="Kublanov I.V."/>
            <person name="Roman P."/>
            <person name="Sinninghe Damste J.S."/>
            <person name="Golyshin P.N."/>
            <person name="Rojo D."/>
            <person name="Ciordia S."/>
            <person name="Mena M.D.C."/>
            <person name="Ferrer M."/>
            <person name="Messina E."/>
            <person name="Smedile F."/>
            <person name="La Spada G."/>
            <person name="La Cono V."/>
            <person name="Yakimov M.M."/>
        </authorList>
    </citation>
    <scope>NUCLEOTIDE SEQUENCE [LARGE SCALE GENOMIC DNA]</scope>
    <source>
        <strain evidence="3">AArc-Sl</strain>
    </source>
</reference>
<gene>
    <name evidence="2" type="primary">ala2</name>
    <name evidence="2" type="ORF">AArcSl_2825</name>
</gene>
<dbReference type="PIRSF" id="PIRSF001439">
    <property type="entry name" value="CryM"/>
    <property type="match status" value="1"/>
</dbReference>
<dbReference type="GeneID" id="37879182"/>
<evidence type="ECO:0000313" key="3">
    <source>
        <dbReference type="Proteomes" id="UP000263012"/>
    </source>
</evidence>
<accession>A0A343TMW8</accession>
<dbReference type="SUPFAM" id="SSF51735">
    <property type="entry name" value="NAD(P)-binding Rossmann-fold domains"/>
    <property type="match status" value="1"/>
</dbReference>
<dbReference type="Pfam" id="PF02423">
    <property type="entry name" value="OCD_Mu_crystall"/>
    <property type="match status" value="1"/>
</dbReference>
<sequence>MRVLSDHDVSAVLDLSALLPEIAAAFRKDAAGEVERPERPHVPIGAGLDGDRRTDMDPQSIDEPLGTGLVMPAYIHGSPYFVVKLANVHEGNLKRGYPTVNATISLIAADTGLPVGYLAGTRITNARTGCIGGLAARELAVDGPITVGVIGAGAQARWQVRAIAASRELEEVFVYSPSDSRDVCASDLRDRGIPARAVDTTDAAVEEGDVVVTATTATRPVFDGESLSPGTLVVAVGAYEESMRELDDRTVDRADRLFADVPEEVAETGDFPHQEPADLTPFSAALSGESGRTDDEEIIVVGSVGTAVLDAAAAAFVYDRAVDAGVGTTVDL</sequence>
<dbReference type="GO" id="GO:0000286">
    <property type="term" value="F:alanine dehydrogenase activity"/>
    <property type="evidence" value="ECO:0007669"/>
    <property type="project" value="UniProtKB-EC"/>
</dbReference>